<keyword evidence="1" id="KW-0805">Transcription regulation</keyword>
<dbReference type="GO" id="GO:0003677">
    <property type="term" value="F:DNA binding"/>
    <property type="evidence" value="ECO:0007669"/>
    <property type="project" value="UniProtKB-KW"/>
</dbReference>
<dbReference type="InterPro" id="IPR039418">
    <property type="entry name" value="LexA-like"/>
</dbReference>
<evidence type="ECO:0000256" key="1">
    <source>
        <dbReference type="ARBA" id="ARBA00023015"/>
    </source>
</evidence>
<dbReference type="InterPro" id="IPR036286">
    <property type="entry name" value="LexA/Signal_pep-like_sf"/>
</dbReference>
<dbReference type="InterPro" id="IPR001387">
    <property type="entry name" value="Cro/C1-type_HTH"/>
</dbReference>
<evidence type="ECO:0000313" key="6">
    <source>
        <dbReference type="Proteomes" id="UP000002975"/>
    </source>
</evidence>
<dbReference type="SUPFAM" id="SSF47413">
    <property type="entry name" value="lambda repressor-like DNA-binding domains"/>
    <property type="match status" value="1"/>
</dbReference>
<evidence type="ECO:0000256" key="3">
    <source>
        <dbReference type="ARBA" id="ARBA00023163"/>
    </source>
</evidence>
<dbReference type="Pfam" id="PF01381">
    <property type="entry name" value="HTH_3"/>
    <property type="match status" value="1"/>
</dbReference>
<dbReference type="CDD" id="cd00093">
    <property type="entry name" value="HTH_XRE"/>
    <property type="match status" value="1"/>
</dbReference>
<dbReference type="BioCyc" id="FSP469605-HMP:GTSP-143-MONOMER"/>
<keyword evidence="3" id="KW-0804">Transcription</keyword>
<feature type="domain" description="HTH cro/C1-type" evidence="4">
    <location>
        <begin position="10"/>
        <end position="64"/>
    </location>
</feature>
<name>E5BEW3_9FUSO</name>
<accession>E5BEW3</accession>
<dbReference type="Pfam" id="PF00717">
    <property type="entry name" value="Peptidase_S24"/>
    <property type="match status" value="1"/>
</dbReference>
<evidence type="ECO:0000313" key="5">
    <source>
        <dbReference type="EMBL" id="EFS20644.1"/>
    </source>
</evidence>
<dbReference type="PANTHER" id="PTHR40661:SF1">
    <property type="entry name" value="HTH CRO_C1-TYPE DOMAIN-CONTAINING PROTEIN"/>
    <property type="match status" value="1"/>
</dbReference>
<dbReference type="EMBL" id="GG657971">
    <property type="protein sequence ID" value="EFS20644.1"/>
    <property type="molecule type" value="Genomic_DNA"/>
</dbReference>
<evidence type="ECO:0000256" key="2">
    <source>
        <dbReference type="ARBA" id="ARBA00023125"/>
    </source>
</evidence>
<dbReference type="PANTHER" id="PTHR40661">
    <property type="match status" value="1"/>
</dbReference>
<protein>
    <submittedName>
        <fullName evidence="5">Putative phage head-tail adaptor</fullName>
    </submittedName>
</protein>
<dbReference type="InterPro" id="IPR015927">
    <property type="entry name" value="Peptidase_S24_S26A/B/C"/>
</dbReference>
<keyword evidence="6" id="KW-1185">Reference proteome</keyword>
<dbReference type="AlphaFoldDB" id="E5BEW3"/>
<gene>
    <name evidence="5" type="ORF">FSBG_00141</name>
</gene>
<dbReference type="CDD" id="cd06529">
    <property type="entry name" value="S24_LexA-like"/>
    <property type="match status" value="1"/>
</dbReference>
<dbReference type="PROSITE" id="PS50943">
    <property type="entry name" value="HTH_CROC1"/>
    <property type="match status" value="1"/>
</dbReference>
<reference evidence="5 6" key="1">
    <citation type="submission" date="2009-02" db="EMBL/GenBank/DDBJ databases">
        <title>The Genome Sequence of Fusobacterium sp. 3_1_5R.</title>
        <authorList>
            <consortium name="The Broad Institute Genome Sequencing Platform"/>
            <person name="Ward D."/>
            <person name="Young S.K."/>
            <person name="Kodira C.D."/>
            <person name="Zeng Q."/>
            <person name="Koehrsen M."/>
            <person name="Alvarado L."/>
            <person name="Berlin A."/>
            <person name="Borenstein D."/>
            <person name="Chen Z."/>
            <person name="Engels R."/>
            <person name="Freedman E."/>
            <person name="Gellesch M."/>
            <person name="Goldberg J."/>
            <person name="Griggs A."/>
            <person name="Gujja S."/>
            <person name="Heiman D."/>
            <person name="Hepburn T."/>
            <person name="Howarth C."/>
            <person name="Jen D."/>
            <person name="Larson L."/>
            <person name="Lewis B."/>
            <person name="Mehta T."/>
            <person name="Park D."/>
            <person name="Pearson M."/>
            <person name="Roberts A."/>
            <person name="Saif S."/>
            <person name="Shea T."/>
            <person name="Shenoy N."/>
            <person name="Sisk P."/>
            <person name="Stolte C."/>
            <person name="Sykes S."/>
            <person name="Walk T."/>
            <person name="White J."/>
            <person name="Yandava C."/>
            <person name="Allen-Vercoe E."/>
            <person name="Strauss J."/>
            <person name="Ambrose C."/>
            <person name="Lander E."/>
            <person name="Nusbaum C."/>
            <person name="Galagan J."/>
            <person name="Birren B."/>
        </authorList>
    </citation>
    <scope>NUCLEOTIDE SEQUENCE [LARGE SCALE GENOMIC DNA]</scope>
    <source>
        <strain evidence="5 6">3_1_5R</strain>
    </source>
</reference>
<dbReference type="Gene3D" id="2.10.109.10">
    <property type="entry name" value="Umud Fragment, subunit A"/>
    <property type="match status" value="1"/>
</dbReference>
<sequence>MSLMEIRILLKKLRESRNLTIKELSEKAKVGNGTIGDIESGRNTPRKTTLEKLAKALNLNSDERVELFATLVPLDVSKKIISSKNYKYVEENSIKFEKKFPTYLKNFMSENNYDITFLCKKIKTSEILLNNYLSGIETPNNDFIDSFIKTFKISRIEAEHIKAYIDYDNNFKDPSTISNIDFELSYELIEVPVYSSVSAGYGYSPESLPIKYVSIPKIDGDIIGIRVSGDSMEKTIYDGDIVIVKKDVEVNIGDIGVFLLNKEFGDGVVKRLAKKNGVFVLESDNPYYKPIEIKSSEVITCGKVIKIIRSSTNKQKDPFVELFNSLSADKQQDLLNYAEFLKNKK</sequence>
<dbReference type="HOGENOM" id="CLU_803525_0_0_0"/>
<keyword evidence="2" id="KW-0238">DNA-binding</keyword>
<dbReference type="InterPro" id="IPR010982">
    <property type="entry name" value="Lambda_DNA-bd_dom_sf"/>
</dbReference>
<dbReference type="SMART" id="SM00530">
    <property type="entry name" value="HTH_XRE"/>
    <property type="match status" value="2"/>
</dbReference>
<proteinExistence type="predicted"/>
<dbReference type="Proteomes" id="UP000002975">
    <property type="component" value="Unassembled WGS sequence"/>
</dbReference>
<dbReference type="SUPFAM" id="SSF51306">
    <property type="entry name" value="LexA/Signal peptidase"/>
    <property type="match status" value="1"/>
</dbReference>
<evidence type="ECO:0000259" key="4">
    <source>
        <dbReference type="PROSITE" id="PS50943"/>
    </source>
</evidence>
<organism evidence="5 6">
    <name type="scientific">Fusobacterium gonidiaformans 3-1-5R</name>
    <dbReference type="NCBI Taxonomy" id="469605"/>
    <lineage>
        <taxon>Bacteria</taxon>
        <taxon>Fusobacteriati</taxon>
        <taxon>Fusobacteriota</taxon>
        <taxon>Fusobacteriia</taxon>
        <taxon>Fusobacteriales</taxon>
        <taxon>Fusobacteriaceae</taxon>
        <taxon>Fusobacterium</taxon>
    </lineage>
</organism>
<dbReference type="Gene3D" id="1.10.260.40">
    <property type="entry name" value="lambda repressor-like DNA-binding domains"/>
    <property type="match status" value="1"/>
</dbReference>